<dbReference type="InterPro" id="IPR050238">
    <property type="entry name" value="DNA_Rep/Repair_Clamp_Loader"/>
</dbReference>
<dbReference type="InterPro" id="IPR013748">
    <property type="entry name" value="Rep_factorC_C"/>
</dbReference>
<dbReference type="InterPro" id="IPR027417">
    <property type="entry name" value="P-loop_NTPase"/>
</dbReference>
<gene>
    <name evidence="5" type="ORF">SDC9_113798</name>
</gene>
<proteinExistence type="predicted"/>
<protein>
    <recommendedName>
        <fullName evidence="4">AAA+ ATPase domain-containing protein</fullName>
    </recommendedName>
</protein>
<dbReference type="GO" id="GO:0005663">
    <property type="term" value="C:DNA replication factor C complex"/>
    <property type="evidence" value="ECO:0007669"/>
    <property type="project" value="TreeGrafter"/>
</dbReference>
<dbReference type="GO" id="GO:0006261">
    <property type="term" value="P:DNA-templated DNA replication"/>
    <property type="evidence" value="ECO:0007669"/>
    <property type="project" value="TreeGrafter"/>
</dbReference>
<dbReference type="InterPro" id="IPR003593">
    <property type="entry name" value="AAA+_ATPase"/>
</dbReference>
<dbReference type="Gene3D" id="1.10.8.60">
    <property type="match status" value="1"/>
</dbReference>
<dbReference type="GO" id="GO:0006281">
    <property type="term" value="P:DNA repair"/>
    <property type="evidence" value="ECO:0007669"/>
    <property type="project" value="TreeGrafter"/>
</dbReference>
<dbReference type="CDD" id="cd00009">
    <property type="entry name" value="AAA"/>
    <property type="match status" value="1"/>
</dbReference>
<dbReference type="AlphaFoldDB" id="A0A645BNE3"/>
<dbReference type="Pfam" id="PF08542">
    <property type="entry name" value="Rep_fac_C"/>
    <property type="match status" value="1"/>
</dbReference>
<dbReference type="PANTHER" id="PTHR11669:SF20">
    <property type="entry name" value="REPLICATION FACTOR C SUBUNIT 4"/>
    <property type="match status" value="1"/>
</dbReference>
<organism evidence="5">
    <name type="scientific">bioreactor metagenome</name>
    <dbReference type="NCBI Taxonomy" id="1076179"/>
    <lineage>
        <taxon>unclassified sequences</taxon>
        <taxon>metagenomes</taxon>
        <taxon>ecological metagenomes</taxon>
    </lineage>
</organism>
<sequence length="295" mass="33500">MQLENLVQIGKIPHLLFHGQPGVGKTSTAVALANDLFGKLWQYNLHIYNASDDRGINFIRTKIRNLVSIVPVGVPYQIIFLDEADELTREAQTALREIMQKHTDTTKFILSCNCSENIILPIRDRCIVLAFNPIAQDVIVQRLKMVCSSERIGYDDGILEIIAETSGGSLRKAIQSIELYRNKNNYISRESFQKFSAPFDDQTVKLLLDDVFAGDISGSEERLHNLYRDGYRAINIFNEIIKAIDNNPHIEKAVKQDLIDQTGLYEWRISQGSNELLQMRCYLNSLGRASQKHTG</sequence>
<dbReference type="PANTHER" id="PTHR11669">
    <property type="entry name" value="REPLICATION FACTOR C / DNA POLYMERASE III GAMMA-TAU SUBUNIT"/>
    <property type="match status" value="1"/>
</dbReference>
<dbReference type="GO" id="GO:0016887">
    <property type="term" value="F:ATP hydrolysis activity"/>
    <property type="evidence" value="ECO:0007669"/>
    <property type="project" value="InterPro"/>
</dbReference>
<comment type="caution">
    <text evidence="5">The sequence shown here is derived from an EMBL/GenBank/DDBJ whole genome shotgun (WGS) entry which is preliminary data.</text>
</comment>
<dbReference type="Gene3D" id="1.20.272.10">
    <property type="match status" value="1"/>
</dbReference>
<dbReference type="InterPro" id="IPR008921">
    <property type="entry name" value="DNA_pol3_clamp-load_cplx_C"/>
</dbReference>
<dbReference type="InterPro" id="IPR003959">
    <property type="entry name" value="ATPase_AAA_core"/>
</dbReference>
<dbReference type="SMART" id="SM00382">
    <property type="entry name" value="AAA"/>
    <property type="match status" value="1"/>
</dbReference>
<dbReference type="SUPFAM" id="SSF52540">
    <property type="entry name" value="P-loop containing nucleoside triphosphate hydrolases"/>
    <property type="match status" value="1"/>
</dbReference>
<evidence type="ECO:0000256" key="2">
    <source>
        <dbReference type="ARBA" id="ARBA00022741"/>
    </source>
</evidence>
<dbReference type="GO" id="GO:0005524">
    <property type="term" value="F:ATP binding"/>
    <property type="evidence" value="ECO:0007669"/>
    <property type="project" value="UniProtKB-KW"/>
</dbReference>
<dbReference type="GO" id="GO:0003689">
    <property type="term" value="F:DNA clamp loader activity"/>
    <property type="evidence" value="ECO:0007669"/>
    <property type="project" value="TreeGrafter"/>
</dbReference>
<dbReference type="Pfam" id="PF00004">
    <property type="entry name" value="AAA"/>
    <property type="match status" value="1"/>
</dbReference>
<dbReference type="SUPFAM" id="SSF48019">
    <property type="entry name" value="post-AAA+ oligomerization domain-like"/>
    <property type="match status" value="1"/>
</dbReference>
<reference evidence="5" key="1">
    <citation type="submission" date="2019-08" db="EMBL/GenBank/DDBJ databases">
        <authorList>
            <person name="Kucharzyk K."/>
            <person name="Murdoch R.W."/>
            <person name="Higgins S."/>
            <person name="Loffler F."/>
        </authorList>
    </citation>
    <scope>NUCLEOTIDE SEQUENCE</scope>
</reference>
<feature type="domain" description="AAA+ ATPase" evidence="4">
    <location>
        <begin position="11"/>
        <end position="132"/>
    </location>
</feature>
<evidence type="ECO:0000256" key="3">
    <source>
        <dbReference type="ARBA" id="ARBA00022840"/>
    </source>
</evidence>
<dbReference type="GO" id="GO:0003677">
    <property type="term" value="F:DNA binding"/>
    <property type="evidence" value="ECO:0007669"/>
    <property type="project" value="InterPro"/>
</dbReference>
<name>A0A645BNE3_9ZZZZ</name>
<keyword evidence="3" id="KW-0067">ATP-binding</keyword>
<dbReference type="EMBL" id="VSSQ01021358">
    <property type="protein sequence ID" value="MPM66886.1"/>
    <property type="molecule type" value="Genomic_DNA"/>
</dbReference>
<evidence type="ECO:0000259" key="4">
    <source>
        <dbReference type="SMART" id="SM00382"/>
    </source>
</evidence>
<dbReference type="Gene3D" id="3.40.50.300">
    <property type="entry name" value="P-loop containing nucleotide triphosphate hydrolases"/>
    <property type="match status" value="1"/>
</dbReference>
<evidence type="ECO:0000256" key="1">
    <source>
        <dbReference type="ARBA" id="ARBA00022705"/>
    </source>
</evidence>
<keyword evidence="1" id="KW-0235">DNA replication</keyword>
<evidence type="ECO:0000313" key="5">
    <source>
        <dbReference type="EMBL" id="MPM66886.1"/>
    </source>
</evidence>
<keyword evidence="2" id="KW-0547">Nucleotide-binding</keyword>
<accession>A0A645BNE3</accession>